<protein>
    <recommendedName>
        <fullName evidence="2">Oxo-4-hydroxy-4-carboxy-5-ureidoimidazoline decarboxylase domain-containing protein</fullName>
    </recommendedName>
</protein>
<evidence type="ECO:0000313" key="3">
    <source>
        <dbReference type="EMBL" id="ODN82935.1"/>
    </source>
</evidence>
<dbReference type="GeneID" id="30152490"/>
<dbReference type="InterPro" id="IPR018020">
    <property type="entry name" value="OHCU_decarboxylase"/>
</dbReference>
<dbReference type="OrthoDB" id="5398391at2759"/>
<dbReference type="PANTHER" id="PTHR37987">
    <property type="entry name" value="CHROMOSOME 9, WHOLE GENOME SHOTGUN SEQUENCE"/>
    <property type="match status" value="1"/>
</dbReference>
<accession>A0A1E3I3I7</accession>
<keyword evidence="4" id="KW-1185">Reference proteome</keyword>
<proteinExistence type="predicted"/>
<dbReference type="GO" id="GO:0006144">
    <property type="term" value="P:purine nucleobase metabolic process"/>
    <property type="evidence" value="ECO:0007669"/>
    <property type="project" value="UniProtKB-KW"/>
</dbReference>
<dbReference type="PANTHER" id="PTHR37987:SF1">
    <property type="entry name" value="OXO-4-HYDROXY-4-CARBOXY-5-UREIDOIMIDAZOLINE DECARBOXYLASE DOMAIN-CONTAINING PROTEIN"/>
    <property type="match status" value="1"/>
</dbReference>
<dbReference type="RefSeq" id="XP_018996935.1">
    <property type="nucleotide sequence ID" value="XM_019134508.1"/>
</dbReference>
<sequence>MSAVPSLESLKDPSALTTLLALLFEPSPSLHSLLVPSVHSQLAASTRLESYNIIIDLCQATSSRWSWQEKADFISGHPMIGEVTGLSKLSGKEQGGGGATPKEVLDRLAHLNQLYCKVYPGLRYITFVNGRSRAEIIPEFESVLGLPASTGDPNEPPIDSEEVEKMVKAPESEEWKKECSRGLADVWLIGRARLSGMGLK</sequence>
<evidence type="ECO:0000256" key="1">
    <source>
        <dbReference type="ARBA" id="ARBA00022631"/>
    </source>
</evidence>
<dbReference type="EMBL" id="AWGJ01000002">
    <property type="protein sequence ID" value="ODN82935.1"/>
    <property type="molecule type" value="Genomic_DNA"/>
</dbReference>
<dbReference type="SUPFAM" id="SSF158694">
    <property type="entry name" value="UraD-Like"/>
    <property type="match status" value="1"/>
</dbReference>
<keyword evidence="1" id="KW-0659">Purine metabolism</keyword>
<gene>
    <name evidence="3" type="ORF">L202_01181</name>
</gene>
<evidence type="ECO:0000259" key="2">
    <source>
        <dbReference type="Pfam" id="PF09349"/>
    </source>
</evidence>
<dbReference type="InterPro" id="IPR036778">
    <property type="entry name" value="OHCU_decarboxylase_sf"/>
</dbReference>
<feature type="domain" description="Oxo-4-hydroxy-4-carboxy-5-ureidoimidazoline decarboxylase" evidence="2">
    <location>
        <begin position="13"/>
        <end position="142"/>
    </location>
</feature>
<name>A0A1E3I3I7_9TREE</name>
<dbReference type="AlphaFoldDB" id="A0A1E3I3I7"/>
<comment type="caution">
    <text evidence="3">The sequence shown here is derived from an EMBL/GenBank/DDBJ whole genome shotgun (WGS) entry which is preliminary data.</text>
</comment>
<reference evidence="3 4" key="1">
    <citation type="submission" date="2016-06" db="EMBL/GenBank/DDBJ databases">
        <title>Evolution of pathogenesis and genome organization in the Tremellales.</title>
        <authorList>
            <person name="Cuomo C."/>
            <person name="Litvintseva A."/>
            <person name="Heitman J."/>
            <person name="Chen Y."/>
            <person name="Sun S."/>
            <person name="Springer D."/>
            <person name="Dromer F."/>
            <person name="Young S."/>
            <person name="Zeng Q."/>
            <person name="Chapman S."/>
            <person name="Gujja S."/>
            <person name="Saif S."/>
            <person name="Birren B."/>
        </authorList>
    </citation>
    <scope>NUCLEOTIDE SEQUENCE [LARGE SCALE GENOMIC DNA]</scope>
    <source>
        <strain evidence="3 4">CBS 6039</strain>
    </source>
</reference>
<dbReference type="Proteomes" id="UP000094065">
    <property type="component" value="Unassembled WGS sequence"/>
</dbReference>
<dbReference type="Gene3D" id="1.10.3330.10">
    <property type="entry name" value="Oxo-4-hydroxy-4-carboxy-5-ureidoimidazoline decarboxylase"/>
    <property type="match status" value="1"/>
</dbReference>
<dbReference type="Pfam" id="PF09349">
    <property type="entry name" value="OHCU_decarbox"/>
    <property type="match status" value="1"/>
</dbReference>
<organism evidence="3 4">
    <name type="scientific">Cryptococcus amylolentus CBS 6039</name>
    <dbReference type="NCBI Taxonomy" id="1295533"/>
    <lineage>
        <taxon>Eukaryota</taxon>
        <taxon>Fungi</taxon>
        <taxon>Dikarya</taxon>
        <taxon>Basidiomycota</taxon>
        <taxon>Agaricomycotina</taxon>
        <taxon>Tremellomycetes</taxon>
        <taxon>Tremellales</taxon>
        <taxon>Cryptococcaceae</taxon>
        <taxon>Cryptococcus</taxon>
    </lineage>
</organism>
<evidence type="ECO:0000313" key="4">
    <source>
        <dbReference type="Proteomes" id="UP000094065"/>
    </source>
</evidence>